<evidence type="ECO:0000256" key="1">
    <source>
        <dbReference type="SAM" id="MobiDB-lite"/>
    </source>
</evidence>
<dbReference type="AlphaFoldDB" id="A0A655DV29"/>
<name>A0A655DV29_SALET</name>
<feature type="compositionally biased region" description="Basic and acidic residues" evidence="1">
    <location>
        <begin position="191"/>
        <end position="205"/>
    </location>
</feature>
<reference evidence="2 3" key="1">
    <citation type="submission" date="2015-03" db="EMBL/GenBank/DDBJ databases">
        <authorList>
            <consortium name="Pathogen Informatics"/>
        </authorList>
    </citation>
    <scope>NUCLEOTIDE SEQUENCE [LARGE SCALE GENOMIC DNA]</scope>
    <source>
        <strain evidence="2 3">A1104</strain>
    </source>
</reference>
<sequence>MPEQTTVRVQRIRIRAAERAGHQADHAKRAEAAEQITGQVNAYRFHRHLAALQGNQCHQQIAEVRNRRVTEQTFDVGLAQRHQVTEDDRGKGDNAQHHAYRFAVAYRRIEEQTHYHAEDSDFARRRQEGGNRRRRALINVWRPQVERHQREFKAQTDNHQAKARQQQRLVQHTIAEALTERFERQVAGLRIDQRHPEQQERRGGGGEDGVFDTGFQRAFLAESITNQAEQRQ</sequence>
<evidence type="ECO:0000313" key="3">
    <source>
        <dbReference type="Proteomes" id="UP000041314"/>
    </source>
</evidence>
<organism evidence="2 3">
    <name type="scientific">Salmonella enterica subsp. enterica serovar Bovismorbificans</name>
    <dbReference type="NCBI Taxonomy" id="58097"/>
    <lineage>
        <taxon>Bacteria</taxon>
        <taxon>Pseudomonadati</taxon>
        <taxon>Pseudomonadota</taxon>
        <taxon>Gammaproteobacteria</taxon>
        <taxon>Enterobacterales</taxon>
        <taxon>Enterobacteriaceae</taxon>
        <taxon>Salmonella</taxon>
    </lineage>
</organism>
<evidence type="ECO:0000313" key="2">
    <source>
        <dbReference type="EMBL" id="CNU89029.1"/>
    </source>
</evidence>
<accession>A0A655DV29</accession>
<dbReference type="Proteomes" id="UP000041314">
    <property type="component" value="Unassembled WGS sequence"/>
</dbReference>
<protein>
    <submittedName>
        <fullName evidence="2">Uncharacterized protein</fullName>
    </submittedName>
</protein>
<dbReference type="EMBL" id="CQPA01000041">
    <property type="protein sequence ID" value="CNU89029.1"/>
    <property type="molecule type" value="Genomic_DNA"/>
</dbReference>
<proteinExistence type="predicted"/>
<feature type="region of interest" description="Disordered" evidence="1">
    <location>
        <begin position="188"/>
        <end position="216"/>
    </location>
</feature>
<gene>
    <name evidence="2" type="ORF">ERS008198_03809</name>
</gene>